<comment type="caution">
    <text evidence="1">The sequence shown here is derived from an EMBL/GenBank/DDBJ whole genome shotgun (WGS) entry which is preliminary data.</text>
</comment>
<gene>
    <name evidence="1" type="ORF">LCGC14_1467930</name>
</gene>
<dbReference type="AlphaFoldDB" id="A0A0F9JDS9"/>
<accession>A0A0F9JDS9</accession>
<sequence length="155" mass="17159">RQERQGKIKDGQGYREQLQRMEYREVNTRMHAVLDEAIKSCACGNTDVIIFVHHMADQYGLVQKGGETEEGVIGRDAKGWKSNGIGAADLVDYTMLFEKGNPKKKHGEGKQDPNKFYATVQKAGEVRSIGGLVIEDPTYIKLQAQVMMASKALGG</sequence>
<protein>
    <submittedName>
        <fullName evidence="1">Uncharacterized protein</fullName>
    </submittedName>
</protein>
<proteinExistence type="predicted"/>
<name>A0A0F9JDS9_9ZZZZ</name>
<reference evidence="1" key="1">
    <citation type="journal article" date="2015" name="Nature">
        <title>Complex archaea that bridge the gap between prokaryotes and eukaryotes.</title>
        <authorList>
            <person name="Spang A."/>
            <person name="Saw J.H."/>
            <person name="Jorgensen S.L."/>
            <person name="Zaremba-Niedzwiedzka K."/>
            <person name="Martijn J."/>
            <person name="Lind A.E."/>
            <person name="van Eijk R."/>
            <person name="Schleper C."/>
            <person name="Guy L."/>
            <person name="Ettema T.J."/>
        </authorList>
    </citation>
    <scope>NUCLEOTIDE SEQUENCE</scope>
</reference>
<organism evidence="1">
    <name type="scientific">marine sediment metagenome</name>
    <dbReference type="NCBI Taxonomy" id="412755"/>
    <lineage>
        <taxon>unclassified sequences</taxon>
        <taxon>metagenomes</taxon>
        <taxon>ecological metagenomes</taxon>
    </lineage>
</organism>
<feature type="non-terminal residue" evidence="1">
    <location>
        <position position="1"/>
    </location>
</feature>
<evidence type="ECO:0000313" key="1">
    <source>
        <dbReference type="EMBL" id="KKM67748.1"/>
    </source>
</evidence>
<dbReference type="EMBL" id="LAZR01010293">
    <property type="protein sequence ID" value="KKM67748.1"/>
    <property type="molecule type" value="Genomic_DNA"/>
</dbReference>